<dbReference type="PANTHER" id="PTHR42920">
    <property type="entry name" value="OS03G0707200 PROTEIN-RELATED"/>
    <property type="match status" value="1"/>
</dbReference>
<evidence type="ECO:0000256" key="6">
    <source>
        <dbReference type="ARBA" id="ARBA00023136"/>
    </source>
</evidence>
<gene>
    <name evidence="10" type="ORF">GCM10023147_44120</name>
</gene>
<keyword evidence="11" id="KW-1185">Reference proteome</keyword>
<dbReference type="RefSeq" id="WP_345000193.1">
    <property type="nucleotide sequence ID" value="NZ_BAABFR010000104.1"/>
</dbReference>
<evidence type="ECO:0000313" key="11">
    <source>
        <dbReference type="Proteomes" id="UP001500635"/>
    </source>
</evidence>
<feature type="transmembrane region" description="Helical" evidence="8">
    <location>
        <begin position="98"/>
        <end position="118"/>
    </location>
</feature>
<evidence type="ECO:0000259" key="9">
    <source>
        <dbReference type="Pfam" id="PF00892"/>
    </source>
</evidence>
<feature type="compositionally biased region" description="Basic residues" evidence="7">
    <location>
        <begin position="350"/>
        <end position="361"/>
    </location>
</feature>
<evidence type="ECO:0000256" key="7">
    <source>
        <dbReference type="SAM" id="MobiDB-lite"/>
    </source>
</evidence>
<feature type="compositionally biased region" description="Low complexity" evidence="7">
    <location>
        <begin position="372"/>
        <end position="384"/>
    </location>
</feature>
<comment type="caution">
    <text evidence="10">The sequence shown here is derived from an EMBL/GenBank/DDBJ whole genome shotgun (WGS) entry which is preliminary data.</text>
</comment>
<comment type="similarity">
    <text evidence="2">Belongs to the EamA transporter family.</text>
</comment>
<comment type="subcellular location">
    <subcellularLocation>
        <location evidence="1">Cell membrane</location>
        <topology evidence="1">Multi-pass membrane protein</topology>
    </subcellularLocation>
</comment>
<accession>A0ABP8KA19</accession>
<dbReference type="Pfam" id="PF00892">
    <property type="entry name" value="EamA"/>
    <property type="match status" value="2"/>
</dbReference>
<dbReference type="PANTHER" id="PTHR42920:SF5">
    <property type="entry name" value="EAMA DOMAIN-CONTAINING PROTEIN"/>
    <property type="match status" value="1"/>
</dbReference>
<sequence>MRDARMARGIAVALMSGVAFAMSGPFGKPLMEAGWTPGAVVLTRLWIAAAVTVVPMVLFARARLVTLRRAPGSVIAYGLIAVLATNLSYFYAVARMSVTVALLIEFSAPVVVIAYLWARFGRRPSALTGGGAAIAVAGLALVVGAGHAGAVVTPAGVAWASVALIGVVGYFLMAHDGSESADGPEVDQLALAVGGLVVAALALTALWLVGAVPVRVVTVPVHLGVLGTAPWWVPALVVGAVATGLAYLAGIVAINLLGPTLASFVAFSEVLVSTLAAWALLGETLAPVQLGGAVLIVIGVVGVKRGERSDSGSDPALAGDSADPGSADGRAFDPAGRAPCAAAGPTAGRGRVRRRVPRGPGRRRDAGRRSAPESPARAAATATE</sequence>
<feature type="transmembrane region" description="Helical" evidence="8">
    <location>
        <begin position="74"/>
        <end position="92"/>
    </location>
</feature>
<keyword evidence="5 8" id="KW-1133">Transmembrane helix</keyword>
<dbReference type="SUPFAM" id="SSF103481">
    <property type="entry name" value="Multidrug resistance efflux transporter EmrE"/>
    <property type="match status" value="2"/>
</dbReference>
<evidence type="ECO:0000256" key="2">
    <source>
        <dbReference type="ARBA" id="ARBA00007362"/>
    </source>
</evidence>
<protein>
    <submittedName>
        <fullName evidence="10">EamA family transporter</fullName>
    </submittedName>
</protein>
<feature type="compositionally biased region" description="Low complexity" evidence="7">
    <location>
        <begin position="334"/>
        <end position="349"/>
    </location>
</feature>
<feature type="transmembrane region" description="Helical" evidence="8">
    <location>
        <begin position="130"/>
        <end position="150"/>
    </location>
</feature>
<dbReference type="InterPro" id="IPR037185">
    <property type="entry name" value="EmrE-like"/>
</dbReference>
<evidence type="ECO:0000256" key="8">
    <source>
        <dbReference type="SAM" id="Phobius"/>
    </source>
</evidence>
<feature type="region of interest" description="Disordered" evidence="7">
    <location>
        <begin position="307"/>
        <end position="384"/>
    </location>
</feature>
<dbReference type="EMBL" id="BAABFR010000104">
    <property type="protein sequence ID" value="GAA4403024.1"/>
    <property type="molecule type" value="Genomic_DNA"/>
</dbReference>
<keyword evidence="3" id="KW-1003">Cell membrane</keyword>
<feature type="transmembrane region" description="Helical" evidence="8">
    <location>
        <begin position="229"/>
        <end position="254"/>
    </location>
</feature>
<dbReference type="Proteomes" id="UP001500635">
    <property type="component" value="Unassembled WGS sequence"/>
</dbReference>
<feature type="domain" description="EamA" evidence="9">
    <location>
        <begin position="159"/>
        <end position="303"/>
    </location>
</feature>
<feature type="compositionally biased region" description="Basic and acidic residues" evidence="7">
    <location>
        <begin position="362"/>
        <end position="371"/>
    </location>
</feature>
<feature type="domain" description="EamA" evidence="9">
    <location>
        <begin position="8"/>
        <end position="143"/>
    </location>
</feature>
<evidence type="ECO:0000256" key="1">
    <source>
        <dbReference type="ARBA" id="ARBA00004651"/>
    </source>
</evidence>
<organism evidence="10 11">
    <name type="scientific">Tsukamurella soli</name>
    <dbReference type="NCBI Taxonomy" id="644556"/>
    <lineage>
        <taxon>Bacteria</taxon>
        <taxon>Bacillati</taxon>
        <taxon>Actinomycetota</taxon>
        <taxon>Actinomycetes</taxon>
        <taxon>Mycobacteriales</taxon>
        <taxon>Tsukamurellaceae</taxon>
        <taxon>Tsukamurella</taxon>
    </lineage>
</organism>
<name>A0ABP8KA19_9ACTN</name>
<reference evidence="11" key="1">
    <citation type="journal article" date="2019" name="Int. J. Syst. Evol. Microbiol.">
        <title>The Global Catalogue of Microorganisms (GCM) 10K type strain sequencing project: providing services to taxonomists for standard genome sequencing and annotation.</title>
        <authorList>
            <consortium name="The Broad Institute Genomics Platform"/>
            <consortium name="The Broad Institute Genome Sequencing Center for Infectious Disease"/>
            <person name="Wu L."/>
            <person name="Ma J."/>
        </authorList>
    </citation>
    <scope>NUCLEOTIDE SEQUENCE [LARGE SCALE GENOMIC DNA]</scope>
    <source>
        <strain evidence="11">JCM 17688</strain>
    </source>
</reference>
<evidence type="ECO:0000256" key="3">
    <source>
        <dbReference type="ARBA" id="ARBA00022475"/>
    </source>
</evidence>
<feature type="transmembrane region" description="Helical" evidence="8">
    <location>
        <begin position="186"/>
        <end position="209"/>
    </location>
</feature>
<evidence type="ECO:0000256" key="4">
    <source>
        <dbReference type="ARBA" id="ARBA00022692"/>
    </source>
</evidence>
<evidence type="ECO:0000313" key="10">
    <source>
        <dbReference type="EMBL" id="GAA4403024.1"/>
    </source>
</evidence>
<feature type="transmembrane region" description="Helical" evidence="8">
    <location>
        <begin position="45"/>
        <end position="62"/>
    </location>
</feature>
<proteinExistence type="inferred from homology"/>
<dbReference type="InterPro" id="IPR051258">
    <property type="entry name" value="Diverse_Substrate_Transporter"/>
</dbReference>
<keyword evidence="6 8" id="KW-0472">Membrane</keyword>
<feature type="transmembrane region" description="Helical" evidence="8">
    <location>
        <begin position="261"/>
        <end position="280"/>
    </location>
</feature>
<feature type="transmembrane region" description="Helical" evidence="8">
    <location>
        <begin position="156"/>
        <end position="174"/>
    </location>
</feature>
<evidence type="ECO:0000256" key="5">
    <source>
        <dbReference type="ARBA" id="ARBA00022989"/>
    </source>
</evidence>
<feature type="transmembrane region" description="Helical" evidence="8">
    <location>
        <begin position="286"/>
        <end position="303"/>
    </location>
</feature>
<keyword evidence="4 8" id="KW-0812">Transmembrane</keyword>
<dbReference type="InterPro" id="IPR000620">
    <property type="entry name" value="EamA_dom"/>
</dbReference>